<protein>
    <submittedName>
        <fullName evidence="5">Hydrolase (HAD superfamily), YqeK</fullName>
    </submittedName>
</protein>
<dbReference type="AlphaFoldDB" id="V5WGZ9"/>
<keyword evidence="1" id="KW-0479">Metal-binding</keyword>
<dbReference type="PANTHER" id="PTHR35795">
    <property type="entry name" value="SLR1885 PROTEIN"/>
    <property type="match status" value="1"/>
</dbReference>
<dbReference type="InterPro" id="IPR006674">
    <property type="entry name" value="HD_domain"/>
</dbReference>
<dbReference type="eggNOG" id="COG1713">
    <property type="taxonomic scope" value="Bacteria"/>
</dbReference>
<evidence type="ECO:0000256" key="1">
    <source>
        <dbReference type="ARBA" id="ARBA00022723"/>
    </source>
</evidence>
<dbReference type="Pfam" id="PF01966">
    <property type="entry name" value="HD"/>
    <property type="match status" value="1"/>
</dbReference>
<keyword evidence="3 5" id="KW-0378">Hydrolase</keyword>
<dbReference type="InterPro" id="IPR051094">
    <property type="entry name" value="Diverse_Catalytic_Enzymes"/>
</dbReference>
<proteinExistence type="predicted"/>
<dbReference type="EMBL" id="CP006939">
    <property type="protein sequence ID" value="AHC14839.1"/>
    <property type="molecule type" value="Genomic_DNA"/>
</dbReference>
<dbReference type="GO" id="GO:0046872">
    <property type="term" value="F:metal ion binding"/>
    <property type="evidence" value="ECO:0007669"/>
    <property type="project" value="UniProtKB-KW"/>
</dbReference>
<keyword evidence="6" id="KW-1185">Reference proteome</keyword>
<evidence type="ECO:0000313" key="5">
    <source>
        <dbReference type="EMBL" id="AHC14839.1"/>
    </source>
</evidence>
<dbReference type="NCBIfam" id="TIGR00488">
    <property type="entry name" value="bis(5'-nucleosyl)-tetraphosphatase (symmetrical) YqeK"/>
    <property type="match status" value="1"/>
</dbReference>
<gene>
    <name evidence="5" type="ORF">L21SP2_1442</name>
</gene>
<accession>V5WGZ9</accession>
<evidence type="ECO:0000313" key="6">
    <source>
        <dbReference type="Proteomes" id="UP000018680"/>
    </source>
</evidence>
<keyword evidence="2" id="KW-0547">Nucleotide-binding</keyword>
<dbReference type="PANTHER" id="PTHR35795:SF1">
    <property type="entry name" value="BIS(5'-NUCLEOSYL)-TETRAPHOSPHATASE, SYMMETRICAL"/>
    <property type="match status" value="1"/>
</dbReference>
<organism evidence="5 6">
    <name type="scientific">Salinispira pacifica</name>
    <dbReference type="NCBI Taxonomy" id="1307761"/>
    <lineage>
        <taxon>Bacteria</taxon>
        <taxon>Pseudomonadati</taxon>
        <taxon>Spirochaetota</taxon>
        <taxon>Spirochaetia</taxon>
        <taxon>Spirochaetales</taxon>
        <taxon>Spirochaetaceae</taxon>
        <taxon>Salinispira</taxon>
    </lineage>
</organism>
<dbReference type="Gene3D" id="1.10.3210.10">
    <property type="entry name" value="Hypothetical protein af1432"/>
    <property type="match status" value="1"/>
</dbReference>
<feature type="domain" description="HD" evidence="4">
    <location>
        <begin position="17"/>
        <end position="131"/>
    </location>
</feature>
<dbReference type="InterPro" id="IPR005249">
    <property type="entry name" value="YqeK"/>
</dbReference>
<dbReference type="GO" id="GO:0000166">
    <property type="term" value="F:nucleotide binding"/>
    <property type="evidence" value="ECO:0007669"/>
    <property type="project" value="UniProtKB-KW"/>
</dbReference>
<dbReference type="Proteomes" id="UP000018680">
    <property type="component" value="Chromosome"/>
</dbReference>
<dbReference type="STRING" id="1307761.L21SP2_1442"/>
<sequence length="198" mass="22881">MRKRLLRFIREQNSVERYEHILRVTATCRALAPRFSVNPARAEILGLAHDMVREWPDEKFLQLVNEHGYIPNAMEREKPLLLHGRCAAILLRRDFGVRNRSMLRSLEDHTLGRWGMDLTGILLFVSDYLEPGRKYTTPEFRERVMNLSPWEMVLAVNEHAKARGKKKSPRTHQLHVYARKMAGLELSGGERAALQAGG</sequence>
<dbReference type="HOGENOM" id="CLU_089580_1_2_12"/>
<evidence type="ECO:0000256" key="2">
    <source>
        <dbReference type="ARBA" id="ARBA00022741"/>
    </source>
</evidence>
<dbReference type="SUPFAM" id="SSF109604">
    <property type="entry name" value="HD-domain/PDEase-like"/>
    <property type="match status" value="1"/>
</dbReference>
<reference evidence="5 6" key="1">
    <citation type="journal article" date="2015" name="Stand. Genomic Sci.">
        <title>Complete genome sequence and description of Salinispira pacifica gen. nov., sp. nov., a novel spirochaete isolated form a hypersaline microbial mat.</title>
        <authorList>
            <person name="Ben Hania W."/>
            <person name="Joseph M."/>
            <person name="Schumann P."/>
            <person name="Bunk B."/>
            <person name="Fiebig A."/>
            <person name="Sproer C."/>
            <person name="Klenk H.P."/>
            <person name="Fardeau M.L."/>
            <person name="Spring S."/>
        </authorList>
    </citation>
    <scope>NUCLEOTIDE SEQUENCE [LARGE SCALE GENOMIC DNA]</scope>
    <source>
        <strain evidence="5 6">L21-RPul-D2</strain>
    </source>
</reference>
<name>V5WGZ9_9SPIO</name>
<evidence type="ECO:0000259" key="4">
    <source>
        <dbReference type="Pfam" id="PF01966"/>
    </source>
</evidence>
<dbReference type="KEGG" id="slr:L21SP2_1442"/>
<dbReference type="GO" id="GO:0016787">
    <property type="term" value="F:hydrolase activity"/>
    <property type="evidence" value="ECO:0007669"/>
    <property type="project" value="UniProtKB-KW"/>
</dbReference>
<evidence type="ECO:0000256" key="3">
    <source>
        <dbReference type="ARBA" id="ARBA00022801"/>
    </source>
</evidence>